<dbReference type="InterPro" id="IPR001967">
    <property type="entry name" value="Peptidase_S11_N"/>
</dbReference>
<dbReference type="PANTHER" id="PTHR21581">
    <property type="entry name" value="D-ALANYL-D-ALANINE CARBOXYPEPTIDASE"/>
    <property type="match status" value="1"/>
</dbReference>
<feature type="active site" description="Proton acceptor" evidence="7">
    <location>
        <position position="114"/>
    </location>
</feature>
<proteinExistence type="inferred from homology"/>
<evidence type="ECO:0000256" key="3">
    <source>
        <dbReference type="ARBA" id="ARBA00022801"/>
    </source>
</evidence>
<evidence type="ECO:0000256" key="10">
    <source>
        <dbReference type="SAM" id="MobiDB-lite"/>
    </source>
</evidence>
<keyword evidence="13" id="KW-1185">Reference proteome</keyword>
<dbReference type="GO" id="GO:0006508">
    <property type="term" value="P:proteolysis"/>
    <property type="evidence" value="ECO:0007669"/>
    <property type="project" value="InterPro"/>
</dbReference>
<reference evidence="13" key="1">
    <citation type="submission" date="2012-02" db="EMBL/GenBank/DDBJ databases">
        <title>Complete sequence of Desulfitobacterium dichloroeliminans LMG P-21439.</title>
        <authorList>
            <person name="Lucas S."/>
            <person name="Han J."/>
            <person name="Lapidus A."/>
            <person name="Cheng J.-F."/>
            <person name="Goodwin L."/>
            <person name="Pitluck S."/>
            <person name="Peters L."/>
            <person name="Ovchinnikova G."/>
            <person name="Teshima H."/>
            <person name="Detter J.C."/>
            <person name="Han C."/>
            <person name="Tapia R."/>
            <person name="Land M."/>
            <person name="Hauser L."/>
            <person name="Kyrpides N."/>
            <person name="Ivanova N."/>
            <person name="Pagani I."/>
            <person name="Kruse T."/>
            <person name="de Vos W.M."/>
            <person name="Boon N."/>
            <person name="Smidt H."/>
            <person name="Woyke T."/>
        </authorList>
    </citation>
    <scope>NUCLEOTIDE SEQUENCE [LARGE SCALE GENOMIC DNA]</scope>
    <source>
        <strain evidence="13">LMG P-21439 / DCA1</strain>
    </source>
</reference>
<dbReference type="GO" id="GO:0008360">
    <property type="term" value="P:regulation of cell shape"/>
    <property type="evidence" value="ECO:0007669"/>
    <property type="project" value="UniProtKB-KW"/>
</dbReference>
<dbReference type="AlphaFoldDB" id="L0F635"/>
<dbReference type="Pfam" id="PF00768">
    <property type="entry name" value="Peptidase_S11"/>
    <property type="match status" value="1"/>
</dbReference>
<comment type="similarity">
    <text evidence="1 9">Belongs to the peptidase S11 family.</text>
</comment>
<organism evidence="12 13">
    <name type="scientific">Desulfitobacterium dichloroeliminans (strain LMG P-21439 / DCA1)</name>
    <dbReference type="NCBI Taxonomy" id="871963"/>
    <lineage>
        <taxon>Bacteria</taxon>
        <taxon>Bacillati</taxon>
        <taxon>Bacillota</taxon>
        <taxon>Clostridia</taxon>
        <taxon>Eubacteriales</taxon>
        <taxon>Desulfitobacteriaceae</taxon>
        <taxon>Desulfitobacterium</taxon>
    </lineage>
</organism>
<feature type="active site" description="Acyl-ester intermediate" evidence="7">
    <location>
        <position position="111"/>
    </location>
</feature>
<gene>
    <name evidence="12" type="ordered locus">Desdi_1850</name>
</gene>
<evidence type="ECO:0000313" key="13">
    <source>
        <dbReference type="Proteomes" id="UP000010797"/>
    </source>
</evidence>
<dbReference type="OrthoDB" id="9791132at2"/>
<dbReference type="SUPFAM" id="SSF56601">
    <property type="entry name" value="beta-lactamase/transpeptidase-like"/>
    <property type="match status" value="1"/>
</dbReference>
<keyword evidence="12" id="KW-0645">Protease</keyword>
<name>L0F635_DESDL</name>
<dbReference type="GO" id="GO:0009002">
    <property type="term" value="F:serine-type D-Ala-D-Ala carboxypeptidase activity"/>
    <property type="evidence" value="ECO:0007669"/>
    <property type="project" value="InterPro"/>
</dbReference>
<dbReference type="InterPro" id="IPR018044">
    <property type="entry name" value="Peptidase_S11"/>
</dbReference>
<keyword evidence="6" id="KW-0961">Cell wall biogenesis/degradation</keyword>
<sequence>MNKNTKRRTIRFTTIIALAVIVLSFYPNLPTFSGLARTLQAQNTSELAYSASGTTQISAGNTAPKSTFPTNKVNDSSDPARPEDSSYLMVNLRTGERLLEKNKDIQRAPASTIKLLTGLVVYEKLQETEEVTVGKEVMVEGSVLGLKPGDKILVKDLITALYVASANDAANALAVAAYGTLENFIDKTNQYATQLGCTDTKVQTAHGLSAPQQYTTAQDLARIAAKFTQNPELMSYVKLKKSTIEWTDVNGWKQIREFSNTNQLLGVYPGDKGLKTGTTTEAGQCLVTYVTRGDGDLLLVLLGSDQRYQDTIELLDQGLAKIRTRSALKNFTNGPEAFNNTPGFFVP</sequence>
<dbReference type="RefSeq" id="WP_015262286.1">
    <property type="nucleotide sequence ID" value="NC_019903.1"/>
</dbReference>
<keyword evidence="2" id="KW-0732">Signal</keyword>
<feature type="binding site" evidence="8">
    <location>
        <position position="275"/>
    </location>
    <ligand>
        <name>substrate</name>
    </ligand>
</feature>
<evidence type="ECO:0000256" key="9">
    <source>
        <dbReference type="RuleBase" id="RU004016"/>
    </source>
</evidence>
<evidence type="ECO:0000256" key="6">
    <source>
        <dbReference type="ARBA" id="ARBA00023316"/>
    </source>
</evidence>
<dbReference type="STRING" id="871963.Desdi_1850"/>
<dbReference type="PRINTS" id="PR00725">
    <property type="entry name" value="DADACBPTASE1"/>
</dbReference>
<accession>L0F635</accession>
<evidence type="ECO:0000313" key="12">
    <source>
        <dbReference type="EMBL" id="AGA69299.1"/>
    </source>
</evidence>
<keyword evidence="12" id="KW-0121">Carboxypeptidase</keyword>
<keyword evidence="5" id="KW-0573">Peptidoglycan synthesis</keyword>
<evidence type="ECO:0000256" key="7">
    <source>
        <dbReference type="PIRSR" id="PIRSR618044-1"/>
    </source>
</evidence>
<evidence type="ECO:0000256" key="1">
    <source>
        <dbReference type="ARBA" id="ARBA00007164"/>
    </source>
</evidence>
<dbReference type="InterPro" id="IPR012338">
    <property type="entry name" value="Beta-lactam/transpept-like"/>
</dbReference>
<feature type="domain" description="Peptidase S11 D-alanyl-D-alanine carboxypeptidase A N-terminal" evidence="11">
    <location>
        <begin position="83"/>
        <end position="305"/>
    </location>
</feature>
<feature type="region of interest" description="Disordered" evidence="10">
    <location>
        <begin position="58"/>
        <end position="85"/>
    </location>
</feature>
<keyword evidence="3" id="KW-0378">Hydrolase</keyword>
<dbReference type="KEGG" id="ddl:Desdi_1850"/>
<feature type="compositionally biased region" description="Polar residues" evidence="10">
    <location>
        <begin position="58"/>
        <end position="77"/>
    </location>
</feature>
<protein>
    <submittedName>
        <fullName evidence="12">D-alanyl-D-alanine carboxypeptidase</fullName>
    </submittedName>
</protein>
<evidence type="ECO:0000256" key="2">
    <source>
        <dbReference type="ARBA" id="ARBA00022729"/>
    </source>
</evidence>
<dbReference type="EMBL" id="CP003344">
    <property type="protein sequence ID" value="AGA69299.1"/>
    <property type="molecule type" value="Genomic_DNA"/>
</dbReference>
<evidence type="ECO:0000256" key="4">
    <source>
        <dbReference type="ARBA" id="ARBA00022960"/>
    </source>
</evidence>
<dbReference type="Gene3D" id="3.40.710.10">
    <property type="entry name" value="DD-peptidase/beta-lactamase superfamily"/>
    <property type="match status" value="1"/>
</dbReference>
<evidence type="ECO:0000256" key="8">
    <source>
        <dbReference type="PIRSR" id="PIRSR618044-2"/>
    </source>
</evidence>
<keyword evidence="4" id="KW-0133">Cell shape</keyword>
<dbReference type="Proteomes" id="UP000010797">
    <property type="component" value="Chromosome"/>
</dbReference>
<dbReference type="GO" id="GO:0009252">
    <property type="term" value="P:peptidoglycan biosynthetic process"/>
    <property type="evidence" value="ECO:0007669"/>
    <property type="project" value="UniProtKB-KW"/>
</dbReference>
<dbReference type="HOGENOM" id="CLU_027070_7_3_9"/>
<dbReference type="PANTHER" id="PTHR21581:SF6">
    <property type="entry name" value="TRAFFICKING PROTEIN PARTICLE COMPLEX SUBUNIT 12"/>
    <property type="match status" value="1"/>
</dbReference>
<dbReference type="GO" id="GO:0071555">
    <property type="term" value="P:cell wall organization"/>
    <property type="evidence" value="ECO:0007669"/>
    <property type="project" value="UniProtKB-KW"/>
</dbReference>
<evidence type="ECO:0000256" key="5">
    <source>
        <dbReference type="ARBA" id="ARBA00022984"/>
    </source>
</evidence>
<feature type="active site" evidence="7">
    <location>
        <position position="165"/>
    </location>
</feature>
<evidence type="ECO:0000259" key="11">
    <source>
        <dbReference type="Pfam" id="PF00768"/>
    </source>
</evidence>
<dbReference type="eggNOG" id="COG1686">
    <property type="taxonomic scope" value="Bacteria"/>
</dbReference>